<feature type="chain" id="PRO_5015575072" description="Peptidase E" evidence="1">
    <location>
        <begin position="35"/>
        <end position="182"/>
    </location>
</feature>
<gene>
    <name evidence="2" type="ORF">C8P64_2501</name>
</gene>
<name>A0A2T6AE46_9FLAO</name>
<dbReference type="InterPro" id="IPR046525">
    <property type="entry name" value="DUF6702"/>
</dbReference>
<evidence type="ECO:0000313" key="2">
    <source>
        <dbReference type="EMBL" id="PTX42085.1"/>
    </source>
</evidence>
<comment type="caution">
    <text evidence="2">The sequence shown here is derived from an EMBL/GenBank/DDBJ whole genome shotgun (WGS) entry which is preliminary data.</text>
</comment>
<organism evidence="2 3">
    <name type="scientific">Christiangramia gaetbulicola</name>
    <dbReference type="NCBI Taxonomy" id="703340"/>
    <lineage>
        <taxon>Bacteria</taxon>
        <taxon>Pseudomonadati</taxon>
        <taxon>Bacteroidota</taxon>
        <taxon>Flavobacteriia</taxon>
        <taxon>Flavobacteriales</taxon>
        <taxon>Flavobacteriaceae</taxon>
        <taxon>Christiangramia</taxon>
    </lineage>
</organism>
<proteinExistence type="predicted"/>
<protein>
    <recommendedName>
        <fullName evidence="4">Peptidase E</fullName>
    </recommendedName>
</protein>
<dbReference type="Pfam" id="PF20420">
    <property type="entry name" value="DUF6702"/>
    <property type="match status" value="1"/>
</dbReference>
<keyword evidence="1" id="KW-0732">Signal</keyword>
<evidence type="ECO:0000256" key="1">
    <source>
        <dbReference type="SAM" id="SignalP"/>
    </source>
</evidence>
<dbReference type="EMBL" id="QBKQ01000003">
    <property type="protein sequence ID" value="PTX42085.1"/>
    <property type="molecule type" value="Genomic_DNA"/>
</dbReference>
<dbReference type="Proteomes" id="UP000244174">
    <property type="component" value="Unassembled WGS sequence"/>
</dbReference>
<evidence type="ECO:0008006" key="4">
    <source>
        <dbReference type="Google" id="ProtNLM"/>
    </source>
</evidence>
<accession>A0A2T6AE46</accession>
<reference evidence="2 3" key="1">
    <citation type="submission" date="2018-04" db="EMBL/GenBank/DDBJ databases">
        <title>Genomic Encyclopedia of Archaeal and Bacterial Type Strains, Phase II (KMG-II): from individual species to whole genera.</title>
        <authorList>
            <person name="Goeker M."/>
        </authorList>
    </citation>
    <scope>NUCLEOTIDE SEQUENCE [LARGE SCALE GENOMIC DNA]</scope>
    <source>
        <strain evidence="2 3">DSM 23082</strain>
    </source>
</reference>
<keyword evidence="3" id="KW-1185">Reference proteome</keyword>
<feature type="signal peptide" evidence="1">
    <location>
        <begin position="1"/>
        <end position="34"/>
    </location>
</feature>
<sequence>MIGFGSIFAPIVPKMTMKKTFALLLILVLASSFAKKDHETYLSVTEIEYKEDKNSLQIISRVFIDDLEDVLSKRYQQEISLSYKEDLEKNKAVMERYINKKLHITIDGKKQPLKLLGSKFDADQIVMFIEGTNIQKFDKITVENLILTDLFDSQKNIVHVKKGEEIESMLLVKGNGSKTINF</sequence>
<dbReference type="AlphaFoldDB" id="A0A2T6AE46"/>
<evidence type="ECO:0000313" key="3">
    <source>
        <dbReference type="Proteomes" id="UP000244174"/>
    </source>
</evidence>